<accession>A0A2P7B5P9</accession>
<gene>
    <name evidence="1" type="ORF">CU103_20925</name>
</gene>
<dbReference type="EMBL" id="PGGM01000011">
    <property type="protein sequence ID" value="PSH61794.1"/>
    <property type="molecule type" value="Genomic_DNA"/>
</dbReference>
<protein>
    <submittedName>
        <fullName evidence="1">Uncharacterized protein</fullName>
    </submittedName>
</protein>
<evidence type="ECO:0000313" key="1">
    <source>
        <dbReference type="EMBL" id="PSH61794.1"/>
    </source>
</evidence>
<reference evidence="2" key="1">
    <citation type="submission" date="2017-11" db="EMBL/GenBank/DDBJ databases">
        <authorList>
            <person name="Kuznetsova I."/>
            <person name="Sazanova A."/>
            <person name="Chirak E."/>
            <person name="Safronova V."/>
            <person name="Willems A."/>
        </authorList>
    </citation>
    <scope>NUCLEOTIDE SEQUENCE [LARGE SCALE GENOMIC DNA]</scope>
    <source>
        <strain evidence="2">CCBAU 03422</strain>
    </source>
</reference>
<name>A0A2P7B5P9_9HYPH</name>
<proteinExistence type="predicted"/>
<dbReference type="AlphaFoldDB" id="A0A2P7B5P9"/>
<sequence length="59" mass="6483">MKRRVDLCYPVGNDQISQMGLMTRVRNAADIDDLMPSTVCAGPQGIVMGRKFLGSKNPE</sequence>
<organism evidence="1 2">
    <name type="scientific">Phyllobacterium sophorae</name>
    <dbReference type="NCBI Taxonomy" id="1520277"/>
    <lineage>
        <taxon>Bacteria</taxon>
        <taxon>Pseudomonadati</taxon>
        <taxon>Pseudomonadota</taxon>
        <taxon>Alphaproteobacteria</taxon>
        <taxon>Hyphomicrobiales</taxon>
        <taxon>Phyllobacteriaceae</taxon>
        <taxon>Phyllobacterium</taxon>
    </lineage>
</organism>
<dbReference type="Proteomes" id="UP000241764">
    <property type="component" value="Unassembled WGS sequence"/>
</dbReference>
<keyword evidence="2" id="KW-1185">Reference proteome</keyword>
<evidence type="ECO:0000313" key="2">
    <source>
        <dbReference type="Proteomes" id="UP000241764"/>
    </source>
</evidence>
<comment type="caution">
    <text evidence="1">The sequence shown here is derived from an EMBL/GenBank/DDBJ whole genome shotgun (WGS) entry which is preliminary data.</text>
</comment>